<reference evidence="2 3" key="1">
    <citation type="submission" date="2013-03" db="EMBL/GenBank/DDBJ databases">
        <title>The Genome Sequence of Capronia epimyces CBS 606.96.</title>
        <authorList>
            <consortium name="The Broad Institute Genomics Platform"/>
            <person name="Cuomo C."/>
            <person name="de Hoog S."/>
            <person name="Gorbushina A."/>
            <person name="Walker B."/>
            <person name="Young S.K."/>
            <person name="Zeng Q."/>
            <person name="Gargeya S."/>
            <person name="Fitzgerald M."/>
            <person name="Haas B."/>
            <person name="Abouelleil A."/>
            <person name="Allen A.W."/>
            <person name="Alvarado L."/>
            <person name="Arachchi H.M."/>
            <person name="Berlin A.M."/>
            <person name="Chapman S.B."/>
            <person name="Gainer-Dewar J."/>
            <person name="Goldberg J."/>
            <person name="Griggs A."/>
            <person name="Gujja S."/>
            <person name="Hansen M."/>
            <person name="Howarth C."/>
            <person name="Imamovic A."/>
            <person name="Ireland A."/>
            <person name="Larimer J."/>
            <person name="McCowan C."/>
            <person name="Murphy C."/>
            <person name="Pearson M."/>
            <person name="Poon T.W."/>
            <person name="Priest M."/>
            <person name="Roberts A."/>
            <person name="Saif S."/>
            <person name="Shea T."/>
            <person name="Sisk P."/>
            <person name="Sykes S."/>
            <person name="Wortman J."/>
            <person name="Nusbaum C."/>
            <person name="Birren B."/>
        </authorList>
    </citation>
    <scope>NUCLEOTIDE SEQUENCE [LARGE SCALE GENOMIC DNA]</scope>
    <source>
        <strain evidence="2 3">CBS 606.96</strain>
    </source>
</reference>
<sequence>MATTLDHGYDLSNPKQEQVSHSDNMKSFSWSIPSEVSNARELLAPSDFHPGTTLHIAARGIGPLRCALLHPELEIPVFDAGGSLAYVSRRQKRCSGNAVLSHPQRGGLISTSYFFGPKREPQIRLLQGAASAAVIGNDDANIIKVSGRWSSRTVSFTTPDGQAFEWKYARTKDANGKKVNIIALQQIETQESKPDSAGKIIAQLVRGNDTRAEGSSRCSAGNGGQLVLDQDAAIYLDEAMILATCLVMLKKEIDRRTTMQIMILA</sequence>
<dbReference type="STRING" id="1182542.W9XK75"/>
<evidence type="ECO:0000313" key="3">
    <source>
        <dbReference type="Proteomes" id="UP000019478"/>
    </source>
</evidence>
<dbReference type="GeneID" id="19173646"/>
<accession>W9XK75</accession>
<name>W9XK75_9EURO</name>
<dbReference type="RefSeq" id="XP_007737846.1">
    <property type="nucleotide sequence ID" value="XM_007739656.1"/>
</dbReference>
<dbReference type="Proteomes" id="UP000019478">
    <property type="component" value="Unassembled WGS sequence"/>
</dbReference>
<organism evidence="2 3">
    <name type="scientific">Capronia epimyces CBS 606.96</name>
    <dbReference type="NCBI Taxonomy" id="1182542"/>
    <lineage>
        <taxon>Eukaryota</taxon>
        <taxon>Fungi</taxon>
        <taxon>Dikarya</taxon>
        <taxon>Ascomycota</taxon>
        <taxon>Pezizomycotina</taxon>
        <taxon>Eurotiomycetes</taxon>
        <taxon>Chaetothyriomycetidae</taxon>
        <taxon>Chaetothyriales</taxon>
        <taxon>Herpotrichiellaceae</taxon>
        <taxon>Capronia</taxon>
    </lineage>
</organism>
<dbReference type="HOGENOM" id="CLU_045564_1_0_1"/>
<dbReference type="OrthoDB" id="5325862at2759"/>
<dbReference type="AlphaFoldDB" id="W9XK75"/>
<evidence type="ECO:0000256" key="1">
    <source>
        <dbReference type="SAM" id="MobiDB-lite"/>
    </source>
</evidence>
<dbReference type="eggNOG" id="ENOG502SQSM">
    <property type="taxonomic scope" value="Eukaryota"/>
</dbReference>
<gene>
    <name evidence="2" type="ORF">A1O3_09562</name>
</gene>
<protein>
    <submittedName>
        <fullName evidence="2">Uncharacterized protein</fullName>
    </submittedName>
</protein>
<evidence type="ECO:0000313" key="2">
    <source>
        <dbReference type="EMBL" id="EXJ77336.1"/>
    </source>
</evidence>
<feature type="region of interest" description="Disordered" evidence="1">
    <location>
        <begin position="1"/>
        <end position="24"/>
    </location>
</feature>
<proteinExistence type="predicted"/>
<comment type="caution">
    <text evidence="2">The sequence shown here is derived from an EMBL/GenBank/DDBJ whole genome shotgun (WGS) entry which is preliminary data.</text>
</comment>
<keyword evidence="3" id="KW-1185">Reference proteome</keyword>
<dbReference type="EMBL" id="AMGY01000010">
    <property type="protein sequence ID" value="EXJ77336.1"/>
    <property type="molecule type" value="Genomic_DNA"/>
</dbReference>